<dbReference type="OMA" id="TICAYSG"/>
<evidence type="ECO:0000313" key="2">
    <source>
        <dbReference type="Proteomes" id="UP000005238"/>
    </source>
</evidence>
<keyword evidence="2" id="KW-1185">Reference proteome</keyword>
<dbReference type="AlphaFoldDB" id="H3GUC6"/>
<dbReference type="EnsemblProtists" id="Phyra80817">
    <property type="protein sequence ID" value="Phyra80817"/>
    <property type="gene ID" value="Phyra80817"/>
</dbReference>
<organism evidence="1 2">
    <name type="scientific">Phytophthora ramorum</name>
    <name type="common">Sudden oak death agent</name>
    <dbReference type="NCBI Taxonomy" id="164328"/>
    <lineage>
        <taxon>Eukaryota</taxon>
        <taxon>Sar</taxon>
        <taxon>Stramenopiles</taxon>
        <taxon>Oomycota</taxon>
        <taxon>Peronosporomycetes</taxon>
        <taxon>Peronosporales</taxon>
        <taxon>Peronosporaceae</taxon>
        <taxon>Phytophthora</taxon>
    </lineage>
</organism>
<dbReference type="EMBL" id="DS566050">
    <property type="status" value="NOT_ANNOTATED_CDS"/>
    <property type="molecule type" value="Genomic_DNA"/>
</dbReference>
<reference evidence="1" key="2">
    <citation type="submission" date="2015-06" db="UniProtKB">
        <authorList>
            <consortium name="EnsemblProtists"/>
        </authorList>
    </citation>
    <scope>IDENTIFICATION</scope>
    <source>
        <strain evidence="1">Pr102</strain>
    </source>
</reference>
<reference evidence="2" key="1">
    <citation type="journal article" date="2006" name="Science">
        <title>Phytophthora genome sequences uncover evolutionary origins and mechanisms of pathogenesis.</title>
        <authorList>
            <person name="Tyler B.M."/>
            <person name="Tripathy S."/>
            <person name="Zhang X."/>
            <person name="Dehal P."/>
            <person name="Jiang R.H."/>
            <person name="Aerts A."/>
            <person name="Arredondo F.D."/>
            <person name="Baxter L."/>
            <person name="Bensasson D."/>
            <person name="Beynon J.L."/>
            <person name="Chapman J."/>
            <person name="Damasceno C.M."/>
            <person name="Dorrance A.E."/>
            <person name="Dou D."/>
            <person name="Dickerman A.W."/>
            <person name="Dubchak I.L."/>
            <person name="Garbelotto M."/>
            <person name="Gijzen M."/>
            <person name="Gordon S.G."/>
            <person name="Govers F."/>
            <person name="Grunwald N.J."/>
            <person name="Huang W."/>
            <person name="Ivors K.L."/>
            <person name="Jones R.W."/>
            <person name="Kamoun S."/>
            <person name="Krampis K."/>
            <person name="Lamour K.H."/>
            <person name="Lee M.K."/>
            <person name="McDonald W.H."/>
            <person name="Medina M."/>
            <person name="Meijer H.J."/>
            <person name="Nordberg E.K."/>
            <person name="Maclean D.J."/>
            <person name="Ospina-Giraldo M.D."/>
            <person name="Morris P.F."/>
            <person name="Phuntumart V."/>
            <person name="Putnam N.H."/>
            <person name="Rash S."/>
            <person name="Rose J.K."/>
            <person name="Sakihama Y."/>
            <person name="Salamov A.A."/>
            <person name="Savidor A."/>
            <person name="Scheuring C.F."/>
            <person name="Smith B.M."/>
            <person name="Sobral B.W."/>
            <person name="Terry A."/>
            <person name="Torto-Alalibo T.A."/>
            <person name="Win J."/>
            <person name="Xu Z."/>
            <person name="Zhang H."/>
            <person name="Grigoriev I.V."/>
            <person name="Rokhsar D.S."/>
            <person name="Boore J.L."/>
        </authorList>
    </citation>
    <scope>NUCLEOTIDE SEQUENCE [LARGE SCALE GENOMIC DNA]</scope>
    <source>
        <strain evidence="2">Pr102</strain>
    </source>
</reference>
<evidence type="ECO:0000313" key="1">
    <source>
        <dbReference type="EnsemblProtists" id="Phyra80817"/>
    </source>
</evidence>
<dbReference type="InParanoid" id="H3GUC6"/>
<protein>
    <submittedName>
        <fullName evidence="1">Uncharacterized protein</fullName>
    </submittedName>
</protein>
<dbReference type="PANTHER" id="PTHR48142:SF1">
    <property type="entry name" value="MULE TRANSPOSASE DOMAIN-CONTAINING PROTEIN"/>
    <property type="match status" value="1"/>
</dbReference>
<dbReference type="Proteomes" id="UP000005238">
    <property type="component" value="Unassembled WGS sequence"/>
</dbReference>
<sequence>MPKRIVWREVTLGIDAGDVDTVLGDMKSFEITKSNAIACTACSDFELRYRLLACNSETCDSACLFAWPWRCKTLRCLKSDEVSIYEFGEHASRVSSPKKKKMTSRQKEFCHELTNHHLRLMGIRHAMARKFELALKELPASTTVQHFVNHYSQTCLVNNDRVDDLRGWIHARDFRGEEPVTQAFTFGWDLDRDGKPTIVNGSDVRPFVTGLTTKALIQRLTVPPESFILLVDATYKMNSRECPVLVVGMFDRSRGLHLVDLVIVSQDTQDVIQRALMALGRLHFWVKSRELVIKYTVSDADQAQFNALAVVVGSAGQASNTNVVFFMLWKRSTTLS</sequence>
<accession>H3GUC6</accession>
<dbReference type="HOGENOM" id="CLU_027466_0_0_1"/>
<name>H3GUC6_PHYRM</name>
<proteinExistence type="predicted"/>
<dbReference type="PANTHER" id="PTHR48142">
    <property type="entry name" value="PIGMENTOSA GTPASE REGULATOR-LIKE PROTEIN, PUTATIVE-RELATED"/>
    <property type="match status" value="1"/>
</dbReference>